<dbReference type="Proteomes" id="UP000604825">
    <property type="component" value="Unassembled WGS sequence"/>
</dbReference>
<sequence length="125" mass="14077">MVRTDVARYRPKSRCCCCSDKAPSISDSMRVRAENHRRARRFTDATATYLQPAVALGPACLCEVAPAFRRRGRWPEIVRPGRHNRTMIVLPRAGVAFFDSEFNGGCKLLDVSLDSNACLEYRPES</sequence>
<dbReference type="EMBL" id="CAJGYO010000757">
    <property type="protein sequence ID" value="CAD6343407.1"/>
    <property type="molecule type" value="Genomic_DNA"/>
</dbReference>
<dbReference type="AlphaFoldDB" id="A0A811SQN7"/>
<reference evidence="1" key="1">
    <citation type="submission" date="2020-10" db="EMBL/GenBank/DDBJ databases">
        <authorList>
            <person name="Han B."/>
            <person name="Lu T."/>
            <person name="Zhao Q."/>
            <person name="Huang X."/>
            <person name="Zhao Y."/>
        </authorList>
    </citation>
    <scope>NUCLEOTIDE SEQUENCE</scope>
</reference>
<organism evidence="1 2">
    <name type="scientific">Miscanthus lutarioriparius</name>
    <dbReference type="NCBI Taxonomy" id="422564"/>
    <lineage>
        <taxon>Eukaryota</taxon>
        <taxon>Viridiplantae</taxon>
        <taxon>Streptophyta</taxon>
        <taxon>Embryophyta</taxon>
        <taxon>Tracheophyta</taxon>
        <taxon>Spermatophyta</taxon>
        <taxon>Magnoliopsida</taxon>
        <taxon>Liliopsida</taxon>
        <taxon>Poales</taxon>
        <taxon>Poaceae</taxon>
        <taxon>PACMAD clade</taxon>
        <taxon>Panicoideae</taxon>
        <taxon>Andropogonodae</taxon>
        <taxon>Andropogoneae</taxon>
        <taxon>Saccharinae</taxon>
        <taxon>Miscanthus</taxon>
    </lineage>
</organism>
<name>A0A811SQN7_9POAL</name>
<accession>A0A811SQN7</accession>
<proteinExistence type="predicted"/>
<gene>
    <name evidence="1" type="ORF">NCGR_LOCUS67505</name>
</gene>
<evidence type="ECO:0000313" key="1">
    <source>
        <dbReference type="EMBL" id="CAD6343407.1"/>
    </source>
</evidence>
<evidence type="ECO:0000313" key="2">
    <source>
        <dbReference type="Proteomes" id="UP000604825"/>
    </source>
</evidence>
<protein>
    <submittedName>
        <fullName evidence="1">Uncharacterized protein</fullName>
    </submittedName>
</protein>
<comment type="caution">
    <text evidence="1">The sequence shown here is derived from an EMBL/GenBank/DDBJ whole genome shotgun (WGS) entry which is preliminary data.</text>
</comment>
<keyword evidence="2" id="KW-1185">Reference proteome</keyword>